<keyword evidence="4 5" id="KW-0472">Membrane</keyword>
<comment type="caution">
    <text evidence="7">The sequence shown here is derived from an EMBL/GenBank/DDBJ whole genome shotgun (WGS) entry which is preliminary data.</text>
</comment>
<dbReference type="Gene3D" id="1.10.3720.10">
    <property type="entry name" value="MetI-like"/>
    <property type="match status" value="2"/>
</dbReference>
<feature type="transmembrane region" description="Helical" evidence="5">
    <location>
        <begin position="461"/>
        <end position="484"/>
    </location>
</feature>
<dbReference type="EMBL" id="PIPV01000003">
    <property type="protein sequence ID" value="RUO57272.1"/>
    <property type="molecule type" value="Genomic_DNA"/>
</dbReference>
<feature type="transmembrane region" description="Helical" evidence="5">
    <location>
        <begin position="653"/>
        <end position="673"/>
    </location>
</feature>
<gene>
    <name evidence="7" type="ORF">CWE25_06290</name>
</gene>
<keyword evidence="2 5" id="KW-0812">Transmembrane</keyword>
<feature type="transmembrane region" description="Helical" evidence="5">
    <location>
        <begin position="559"/>
        <end position="576"/>
    </location>
</feature>
<dbReference type="Proteomes" id="UP000287330">
    <property type="component" value="Unassembled WGS sequence"/>
</dbReference>
<organism evidence="7 8">
    <name type="scientific">Idiomarina fontislapidosi</name>
    <dbReference type="NCBI Taxonomy" id="263723"/>
    <lineage>
        <taxon>Bacteria</taxon>
        <taxon>Pseudomonadati</taxon>
        <taxon>Pseudomonadota</taxon>
        <taxon>Gammaproteobacteria</taxon>
        <taxon>Alteromonadales</taxon>
        <taxon>Idiomarinaceae</taxon>
        <taxon>Idiomarina</taxon>
    </lineage>
</organism>
<dbReference type="SUPFAM" id="SSF50978">
    <property type="entry name" value="WD40 repeat-like"/>
    <property type="match status" value="1"/>
</dbReference>
<accession>A0A432Y8M0</accession>
<dbReference type="PROSITE" id="PS50928">
    <property type="entry name" value="ABC_TM1"/>
    <property type="match status" value="1"/>
</dbReference>
<protein>
    <submittedName>
        <fullName evidence="7">Phosphate ABC transporter permease</fullName>
    </submittedName>
</protein>
<dbReference type="OrthoDB" id="9785113at2"/>
<keyword evidence="8" id="KW-1185">Reference proteome</keyword>
<feature type="transmembrane region" description="Helical" evidence="5">
    <location>
        <begin position="722"/>
        <end position="743"/>
    </location>
</feature>
<evidence type="ECO:0000256" key="5">
    <source>
        <dbReference type="RuleBase" id="RU363032"/>
    </source>
</evidence>
<keyword evidence="5" id="KW-0813">Transport</keyword>
<dbReference type="PANTHER" id="PTHR42727:SF1">
    <property type="entry name" value="PHOSPHATE TRANSPORT SYSTEM PERMEASE"/>
    <property type="match status" value="1"/>
</dbReference>
<evidence type="ECO:0000259" key="6">
    <source>
        <dbReference type="PROSITE" id="PS50928"/>
    </source>
</evidence>
<dbReference type="AlphaFoldDB" id="A0A432Y8M0"/>
<evidence type="ECO:0000256" key="4">
    <source>
        <dbReference type="ARBA" id="ARBA00023136"/>
    </source>
</evidence>
<sequence length="757" mass="83253">MQGQTERQLKASRSRLLKDRLARVGVTTGGVLVLVALLLIFFYLLYVVQPIFESASVKPLHSFNIDADDKTLALGMEEQAEIGYRFGDSGVAEFFALKDNSLAERKTGDTIEQKSLARAEQITSFARSLPVHQQFVYGLNNGQAIIVQPKFQVTFPETARTQGTRQVERLIMPRFETLNEGEPLQVDEQGRPLEQLAYATDGEGMLLTAVTASDTLLITKFVAEQNFLTGAVSLTPRFEQRVLTSAIRDIAVTPDLNKVFVLINNRIVVYSVSMSGAVSESQVIPLNGREFGQAQALNLMPGAATVLVSHEQGIISQWFEVPTDDGRTFKYIRQFDAGGAIVDLEVEDYRRTFYAVTVDGQLNVFHTTSEADLYSEALPNENTQAIAIDPRANHLLAEAGNELTLFELSNEHPEVTWSALWQEVWYEGYPEPSYTWQSTSGSDDFESKFSLVPISFGTIKAALYAMLFAVPIGVAAAVYTAYFMSPSVRKVVKPTVEIMEALPTVILGFLAGLWLAPIVEAYLPGVIAVIVLTPLAIIGFAALWQLLPTAIRSILGEGRASLILVPIVLLVGWLSFSMSPWVEATLFDGNVRGYLTNELGITFDQRNSLVVGIAMGFAVIPTIFSIAEDAVFSVPKHLSNGSLALGATPWQTLTKVVLLTASPGIFSAIMMGLGRAVGETMIVLMATGNTPIMDWNIFEGMRTLSANIAVEMPESEVGSSHYRILFLAAFVLFIFTFFFNTIAEFVRQRLRDKYSSM</sequence>
<dbReference type="RefSeq" id="WP_110573989.1">
    <property type="nucleotide sequence ID" value="NZ_PIPV01000003.1"/>
</dbReference>
<comment type="similarity">
    <text evidence="5">Belongs to the binding-protein-dependent transport system permease family.</text>
</comment>
<dbReference type="PANTHER" id="PTHR42727">
    <property type="entry name" value="PHOSPHATE TRANSPORT SYSTEM PERMEASE PROTEIN"/>
    <property type="match status" value="1"/>
</dbReference>
<dbReference type="GO" id="GO:0005886">
    <property type="term" value="C:plasma membrane"/>
    <property type="evidence" value="ECO:0007669"/>
    <property type="project" value="UniProtKB-SubCell"/>
</dbReference>
<feature type="transmembrane region" description="Helical" evidence="5">
    <location>
        <begin position="609"/>
        <end position="632"/>
    </location>
</feature>
<dbReference type="GO" id="GO:0055085">
    <property type="term" value="P:transmembrane transport"/>
    <property type="evidence" value="ECO:0007669"/>
    <property type="project" value="InterPro"/>
</dbReference>
<keyword evidence="3 5" id="KW-1133">Transmembrane helix</keyword>
<dbReference type="InterPro" id="IPR036322">
    <property type="entry name" value="WD40_repeat_dom_sf"/>
</dbReference>
<comment type="subcellular location">
    <subcellularLocation>
        <location evidence="1 5">Cell membrane</location>
        <topology evidence="1 5">Multi-pass membrane protein</topology>
    </subcellularLocation>
</comment>
<feature type="domain" description="ABC transmembrane type-1" evidence="6">
    <location>
        <begin position="455"/>
        <end position="743"/>
    </location>
</feature>
<evidence type="ECO:0000313" key="8">
    <source>
        <dbReference type="Proteomes" id="UP000287330"/>
    </source>
</evidence>
<feature type="transmembrane region" description="Helical" evidence="5">
    <location>
        <begin position="522"/>
        <end position="547"/>
    </location>
</feature>
<evidence type="ECO:0000256" key="1">
    <source>
        <dbReference type="ARBA" id="ARBA00004651"/>
    </source>
</evidence>
<dbReference type="Pfam" id="PF00528">
    <property type="entry name" value="BPD_transp_1"/>
    <property type="match status" value="1"/>
</dbReference>
<dbReference type="CDD" id="cd06261">
    <property type="entry name" value="TM_PBP2"/>
    <property type="match status" value="1"/>
</dbReference>
<evidence type="ECO:0000256" key="2">
    <source>
        <dbReference type="ARBA" id="ARBA00022692"/>
    </source>
</evidence>
<proteinExistence type="inferred from homology"/>
<evidence type="ECO:0000256" key="3">
    <source>
        <dbReference type="ARBA" id="ARBA00022989"/>
    </source>
</evidence>
<evidence type="ECO:0000313" key="7">
    <source>
        <dbReference type="EMBL" id="RUO57272.1"/>
    </source>
</evidence>
<name>A0A432Y8M0_9GAMM</name>
<dbReference type="InterPro" id="IPR000515">
    <property type="entry name" value="MetI-like"/>
</dbReference>
<reference evidence="8" key="1">
    <citation type="journal article" date="2018" name="Front. Microbiol.">
        <title>Genome-Based Analysis Reveals the Taxonomy and Diversity of the Family Idiomarinaceae.</title>
        <authorList>
            <person name="Liu Y."/>
            <person name="Lai Q."/>
            <person name="Shao Z."/>
        </authorList>
    </citation>
    <scope>NUCLEOTIDE SEQUENCE [LARGE SCALE GENOMIC DNA]</scope>
    <source>
        <strain evidence="8">F23</strain>
    </source>
</reference>
<dbReference type="InterPro" id="IPR035906">
    <property type="entry name" value="MetI-like_sf"/>
</dbReference>
<dbReference type="SUPFAM" id="SSF161098">
    <property type="entry name" value="MetI-like"/>
    <property type="match status" value="1"/>
</dbReference>
<feature type="transmembrane region" description="Helical" evidence="5">
    <location>
        <begin position="21"/>
        <end position="46"/>
    </location>
</feature>
<feature type="transmembrane region" description="Helical" evidence="5">
    <location>
        <begin position="496"/>
        <end position="516"/>
    </location>
</feature>